<keyword evidence="1" id="KW-0812">Transmembrane</keyword>
<feature type="transmembrane region" description="Helical" evidence="1">
    <location>
        <begin position="172"/>
        <end position="194"/>
    </location>
</feature>
<dbReference type="STRING" id="1307839.L21SP5_03395"/>
<dbReference type="AlphaFoldDB" id="A0A0S2I3Y4"/>
<reference evidence="3 4" key="1">
    <citation type="submission" date="2015-11" db="EMBL/GenBank/DDBJ databases">
        <title>Description and complete genome sequence of a novel strain predominating in hypersaline microbial mats and representing a new family of the Bacteriodetes phylum.</title>
        <authorList>
            <person name="Spring S."/>
            <person name="Bunk B."/>
            <person name="Sproer C."/>
            <person name="Klenk H.-P."/>
        </authorList>
    </citation>
    <scope>NUCLEOTIDE SEQUENCE [LARGE SCALE GENOMIC DNA]</scope>
    <source>
        <strain evidence="3 4">L21-Spi-D4</strain>
    </source>
</reference>
<protein>
    <submittedName>
        <fullName evidence="3">Uncharacterized protein</fullName>
    </submittedName>
</protein>
<sequence precursor="true">MKKVIIWVAALVITLSAAIYQRATGPTYPLKLDAELAGKDFDFKLTRSASIGEGCTVEIPKSDLFDKAEIVYRKYPGNFDFDTLKMQLSAENWQVQLPVQPAAAKLEYYAVLKNEDDKVLYQNMQNTAVVRFKGDVPKYILVPHVIAMFLAMLFSTAAALMAIFKIGNFRRIAFITLGLLVLGGLILGPIVQYYAFGDAWTGWPVGQDLTDNKLLITVLAWIGAVLLNYKKPRKWAVIVAAIVLLAVYSIPHSARGSEYNYDTGEVQTG</sequence>
<keyword evidence="2" id="KW-0732">Signal</keyword>
<dbReference type="KEGG" id="blq:L21SP5_03395"/>
<feature type="transmembrane region" description="Helical" evidence="1">
    <location>
        <begin position="139"/>
        <end position="160"/>
    </location>
</feature>
<dbReference type="Proteomes" id="UP000064893">
    <property type="component" value="Chromosome"/>
</dbReference>
<evidence type="ECO:0000256" key="2">
    <source>
        <dbReference type="SAM" id="SignalP"/>
    </source>
</evidence>
<name>A0A0S2I3Y4_9BACT</name>
<gene>
    <name evidence="3" type="ORF">L21SP5_03395</name>
</gene>
<keyword evidence="4" id="KW-1185">Reference proteome</keyword>
<proteinExistence type="predicted"/>
<evidence type="ECO:0000313" key="4">
    <source>
        <dbReference type="Proteomes" id="UP000064893"/>
    </source>
</evidence>
<dbReference type="OrthoDB" id="5293088at2"/>
<feature type="transmembrane region" description="Helical" evidence="1">
    <location>
        <begin position="214"/>
        <end position="229"/>
    </location>
</feature>
<dbReference type="EMBL" id="CP013118">
    <property type="protein sequence ID" value="ALO17008.1"/>
    <property type="molecule type" value="Genomic_DNA"/>
</dbReference>
<feature type="transmembrane region" description="Helical" evidence="1">
    <location>
        <begin position="236"/>
        <end position="254"/>
    </location>
</feature>
<dbReference type="RefSeq" id="WP_057954342.1">
    <property type="nucleotide sequence ID" value="NZ_CP013118.1"/>
</dbReference>
<accession>A0A0S2I3Y4</accession>
<organism evidence="3 4">
    <name type="scientific">Salinivirga cyanobacteriivorans</name>
    <dbReference type="NCBI Taxonomy" id="1307839"/>
    <lineage>
        <taxon>Bacteria</taxon>
        <taxon>Pseudomonadati</taxon>
        <taxon>Bacteroidota</taxon>
        <taxon>Bacteroidia</taxon>
        <taxon>Bacteroidales</taxon>
        <taxon>Salinivirgaceae</taxon>
        <taxon>Salinivirga</taxon>
    </lineage>
</organism>
<evidence type="ECO:0000313" key="3">
    <source>
        <dbReference type="EMBL" id="ALO17008.1"/>
    </source>
</evidence>
<evidence type="ECO:0000256" key="1">
    <source>
        <dbReference type="SAM" id="Phobius"/>
    </source>
</evidence>
<feature type="chain" id="PRO_5006599556" evidence="2">
    <location>
        <begin position="24"/>
        <end position="269"/>
    </location>
</feature>
<keyword evidence="1" id="KW-0472">Membrane</keyword>
<feature type="signal peptide" evidence="2">
    <location>
        <begin position="1"/>
        <end position="23"/>
    </location>
</feature>
<keyword evidence="1" id="KW-1133">Transmembrane helix</keyword>